<dbReference type="AlphaFoldDB" id="A0A2H0R725"/>
<name>A0A2H0R725_9BACT</name>
<dbReference type="EMBL" id="PCXP01000001">
    <property type="protein sequence ID" value="PIR42126.1"/>
    <property type="molecule type" value="Genomic_DNA"/>
</dbReference>
<dbReference type="Gene3D" id="1.10.10.10">
    <property type="entry name" value="Winged helix-like DNA-binding domain superfamily/Winged helix DNA-binding domain"/>
    <property type="match status" value="1"/>
</dbReference>
<dbReference type="Proteomes" id="UP000230208">
    <property type="component" value="Unassembled WGS sequence"/>
</dbReference>
<dbReference type="InterPro" id="IPR036390">
    <property type="entry name" value="WH_DNA-bd_sf"/>
</dbReference>
<evidence type="ECO:0008006" key="3">
    <source>
        <dbReference type="Google" id="ProtNLM"/>
    </source>
</evidence>
<dbReference type="SUPFAM" id="SSF46785">
    <property type="entry name" value="Winged helix' DNA-binding domain"/>
    <property type="match status" value="1"/>
</dbReference>
<evidence type="ECO:0000313" key="2">
    <source>
        <dbReference type="Proteomes" id="UP000230208"/>
    </source>
</evidence>
<dbReference type="InterPro" id="IPR036388">
    <property type="entry name" value="WH-like_DNA-bd_sf"/>
</dbReference>
<gene>
    <name evidence="1" type="ORF">COV30_00015</name>
</gene>
<sequence>MKEEKVKNFVNTVIFLSRIFSVLNDKFLRRKLYGKLSDFIEGYLERKDEHVAQSVNMKLNVATDSLLEFLDYIEYGKIITATPLLYARKSLLLFKLNLLRARINPKITKTKEEKRETVSVARLKPRKEIDLSENKEKILNYIKSSPDSRTKDIVYEFNSVLSERTVKRNLKELVSEGFVKKSSKDRAVFYR</sequence>
<reference evidence="1 2" key="1">
    <citation type="submission" date="2017-09" db="EMBL/GenBank/DDBJ databases">
        <title>Depth-based differentiation of microbial function through sediment-hosted aquifers and enrichment of novel symbionts in the deep terrestrial subsurface.</title>
        <authorList>
            <person name="Probst A.J."/>
            <person name="Ladd B."/>
            <person name="Jarett J.K."/>
            <person name="Geller-Mcgrath D.E."/>
            <person name="Sieber C.M."/>
            <person name="Emerson J.B."/>
            <person name="Anantharaman K."/>
            <person name="Thomas B.C."/>
            <person name="Malmstrom R."/>
            <person name="Stieglmeier M."/>
            <person name="Klingl A."/>
            <person name="Woyke T."/>
            <person name="Ryan C.M."/>
            <person name="Banfield J.F."/>
        </authorList>
    </citation>
    <scope>NUCLEOTIDE SEQUENCE [LARGE SCALE GENOMIC DNA]</scope>
    <source>
        <strain evidence="1">CG10_big_fil_rev_8_21_14_0_10_37_15</strain>
    </source>
</reference>
<comment type="caution">
    <text evidence="1">The sequence shown here is derived from an EMBL/GenBank/DDBJ whole genome shotgun (WGS) entry which is preliminary data.</text>
</comment>
<protein>
    <recommendedName>
        <fullName evidence="3">HTH deoR-type domain-containing protein</fullName>
    </recommendedName>
</protein>
<organism evidence="1 2">
    <name type="scientific">Candidatus Yanofskybacteria bacterium CG10_big_fil_rev_8_21_14_0_10_37_15</name>
    <dbReference type="NCBI Taxonomy" id="1975097"/>
    <lineage>
        <taxon>Bacteria</taxon>
        <taxon>Candidatus Yanofskyibacteriota</taxon>
    </lineage>
</organism>
<accession>A0A2H0R725</accession>
<proteinExistence type="predicted"/>
<evidence type="ECO:0000313" key="1">
    <source>
        <dbReference type="EMBL" id="PIR42126.1"/>
    </source>
</evidence>